<evidence type="ECO:0008006" key="7">
    <source>
        <dbReference type="Google" id="ProtNLM"/>
    </source>
</evidence>
<keyword evidence="3" id="KW-0173">Coenzyme A biosynthesis</keyword>
<evidence type="ECO:0000256" key="1">
    <source>
        <dbReference type="ARBA" id="ARBA00022741"/>
    </source>
</evidence>
<organism evidence="5 6">
    <name type="scientific">Saccharibacillus brassicae</name>
    <dbReference type="NCBI Taxonomy" id="2583377"/>
    <lineage>
        <taxon>Bacteria</taxon>
        <taxon>Bacillati</taxon>
        <taxon>Bacillota</taxon>
        <taxon>Bacilli</taxon>
        <taxon>Bacillales</taxon>
        <taxon>Paenibacillaceae</taxon>
        <taxon>Saccharibacillus</taxon>
    </lineage>
</organism>
<evidence type="ECO:0000313" key="5">
    <source>
        <dbReference type="EMBL" id="QDH21398.1"/>
    </source>
</evidence>
<dbReference type="Gene3D" id="3.30.420.40">
    <property type="match status" value="2"/>
</dbReference>
<dbReference type="InterPro" id="IPR004567">
    <property type="entry name" value="Type_II_PanK"/>
</dbReference>
<dbReference type="Pfam" id="PF03630">
    <property type="entry name" value="Fumble"/>
    <property type="match status" value="1"/>
</dbReference>
<gene>
    <name evidence="5" type="ORF">FFV09_11440</name>
</gene>
<dbReference type="OrthoDB" id="358216at2"/>
<feature type="region of interest" description="Disordered" evidence="4">
    <location>
        <begin position="116"/>
        <end position="144"/>
    </location>
</feature>
<dbReference type="GO" id="GO:0005524">
    <property type="term" value="F:ATP binding"/>
    <property type="evidence" value="ECO:0007669"/>
    <property type="project" value="UniProtKB-KW"/>
</dbReference>
<dbReference type="SUPFAM" id="SSF53067">
    <property type="entry name" value="Actin-like ATPase domain"/>
    <property type="match status" value="1"/>
</dbReference>
<evidence type="ECO:0000256" key="3">
    <source>
        <dbReference type="ARBA" id="ARBA00022993"/>
    </source>
</evidence>
<feature type="compositionally biased region" description="Low complexity" evidence="4">
    <location>
        <begin position="130"/>
        <end position="144"/>
    </location>
</feature>
<dbReference type="GO" id="GO:0004594">
    <property type="term" value="F:pantothenate kinase activity"/>
    <property type="evidence" value="ECO:0007669"/>
    <property type="project" value="TreeGrafter"/>
</dbReference>
<keyword evidence="2" id="KW-0067">ATP-binding</keyword>
<dbReference type="CDD" id="cd24085">
    <property type="entry name" value="ASKHA_NBD_PanK-II_bac"/>
    <property type="match status" value="1"/>
</dbReference>
<dbReference type="RefSeq" id="WP_141447943.1">
    <property type="nucleotide sequence ID" value="NZ_CP041217.1"/>
</dbReference>
<reference evidence="5 6" key="1">
    <citation type="submission" date="2019-06" db="EMBL/GenBank/DDBJ databases">
        <title>Saccharibacillus brassicae sp. nov., an endophytic bacterium isolated from Chinese cabbage seeds (Brassica pekinensis).</title>
        <authorList>
            <person name="Jiang L."/>
            <person name="Lee J."/>
            <person name="Kim S.W."/>
        </authorList>
    </citation>
    <scope>NUCLEOTIDE SEQUENCE [LARGE SCALE GENOMIC DNA]</scope>
    <source>
        <strain evidence="6">KCTC 43072 / ATSA2</strain>
    </source>
</reference>
<dbReference type="PANTHER" id="PTHR12280">
    <property type="entry name" value="PANTOTHENATE KINASE"/>
    <property type="match status" value="1"/>
</dbReference>
<evidence type="ECO:0000313" key="6">
    <source>
        <dbReference type="Proteomes" id="UP000316968"/>
    </source>
</evidence>
<dbReference type="AlphaFoldDB" id="A0A4Y6UY07"/>
<proteinExistence type="predicted"/>
<dbReference type="PANTHER" id="PTHR12280:SF20">
    <property type="entry name" value="4'-PHOSPHOPANTETHEINE PHOSPHATASE"/>
    <property type="match status" value="1"/>
</dbReference>
<evidence type="ECO:0000256" key="2">
    <source>
        <dbReference type="ARBA" id="ARBA00022840"/>
    </source>
</evidence>
<sequence>MTTYAGIDAGGTLIKIAYVDEDSEGENTAQRQVPTARQEGAEASALAPKLLKFTTSRIEEAAAWIAAHLPPGTRIGCTGGQAERLRRLLPQHANFADVPEFEATAEGAVRILEAESRGSGGRASGGAAGEGASSGAAAPDSSAPDSGAERFVLVNVGTGTSFYVIDGAERPRIGGIGLGGGTIVGLTGLLCGVRDYAEIARLAPLGDREAVDLTVGQIYAPAQPPIAGDLTAANFSRPLPPEGGARPQDYAAAVIGMVAEIVTTVGVQHAKLHGARRVVYVGSSYEHNALLRELTVRFTAMLGSEAVIPEAGPYSGALGALYAAMRR</sequence>
<evidence type="ECO:0000256" key="4">
    <source>
        <dbReference type="SAM" id="MobiDB-lite"/>
    </source>
</evidence>
<accession>A0A4Y6UY07</accession>
<keyword evidence="6" id="KW-1185">Reference proteome</keyword>
<keyword evidence="1" id="KW-0547">Nucleotide-binding</keyword>
<protein>
    <recommendedName>
        <fullName evidence="7">Type II pantothenate kinase</fullName>
    </recommendedName>
</protein>
<dbReference type="GO" id="GO:0015937">
    <property type="term" value="P:coenzyme A biosynthetic process"/>
    <property type="evidence" value="ECO:0007669"/>
    <property type="project" value="UniProtKB-KW"/>
</dbReference>
<dbReference type="GO" id="GO:0005829">
    <property type="term" value="C:cytosol"/>
    <property type="evidence" value="ECO:0007669"/>
    <property type="project" value="TreeGrafter"/>
</dbReference>
<dbReference type="Proteomes" id="UP000316968">
    <property type="component" value="Chromosome"/>
</dbReference>
<name>A0A4Y6UY07_SACBS</name>
<feature type="compositionally biased region" description="Gly residues" evidence="4">
    <location>
        <begin position="118"/>
        <end position="129"/>
    </location>
</feature>
<dbReference type="InterPro" id="IPR043129">
    <property type="entry name" value="ATPase_NBD"/>
</dbReference>
<dbReference type="KEGG" id="saca:FFV09_11440"/>
<dbReference type="EMBL" id="CP041217">
    <property type="protein sequence ID" value="QDH21398.1"/>
    <property type="molecule type" value="Genomic_DNA"/>
</dbReference>